<dbReference type="Proteomes" id="UP000541444">
    <property type="component" value="Unassembled WGS sequence"/>
</dbReference>
<dbReference type="GO" id="GO:0003723">
    <property type="term" value="F:RNA binding"/>
    <property type="evidence" value="ECO:0007669"/>
    <property type="project" value="UniProtKB-UniRule"/>
</dbReference>
<keyword evidence="1" id="KW-0694">RNA-binding</keyword>
<keyword evidence="4" id="KW-1185">Reference proteome</keyword>
<dbReference type="InterPro" id="IPR035979">
    <property type="entry name" value="RBD_domain_sf"/>
</dbReference>
<comment type="caution">
    <text evidence="3">The sequence shown here is derived from an EMBL/GenBank/DDBJ whole genome shotgun (WGS) entry which is preliminary data.</text>
</comment>
<evidence type="ECO:0000259" key="2">
    <source>
        <dbReference type="PROSITE" id="PS50102"/>
    </source>
</evidence>
<dbReference type="InterPro" id="IPR012677">
    <property type="entry name" value="Nucleotide-bd_a/b_plait_sf"/>
</dbReference>
<organism evidence="3 4">
    <name type="scientific">Kingdonia uniflora</name>
    <dbReference type="NCBI Taxonomy" id="39325"/>
    <lineage>
        <taxon>Eukaryota</taxon>
        <taxon>Viridiplantae</taxon>
        <taxon>Streptophyta</taxon>
        <taxon>Embryophyta</taxon>
        <taxon>Tracheophyta</taxon>
        <taxon>Spermatophyta</taxon>
        <taxon>Magnoliopsida</taxon>
        <taxon>Ranunculales</taxon>
        <taxon>Circaeasteraceae</taxon>
        <taxon>Kingdonia</taxon>
    </lineage>
</organism>
<evidence type="ECO:0000313" key="3">
    <source>
        <dbReference type="EMBL" id="KAF6157665.1"/>
    </source>
</evidence>
<sequence>ESLTLVTDEDPRRQFSESGKIVSVKILVGKGCGFVQFTTKSNAEETLQVMNRTTIGKNTACLSWGHSPANKQVI</sequence>
<protein>
    <recommendedName>
        <fullName evidence="2">RRM domain-containing protein</fullName>
    </recommendedName>
</protein>
<dbReference type="Pfam" id="PF00076">
    <property type="entry name" value="RRM_1"/>
    <property type="match status" value="1"/>
</dbReference>
<accession>A0A7J7MRY1</accession>
<proteinExistence type="predicted"/>
<dbReference type="InterPro" id="IPR000504">
    <property type="entry name" value="RRM_dom"/>
</dbReference>
<dbReference type="AlphaFoldDB" id="A0A7J7MRY1"/>
<dbReference type="SUPFAM" id="SSF54928">
    <property type="entry name" value="RNA-binding domain, RBD"/>
    <property type="match status" value="1"/>
</dbReference>
<evidence type="ECO:0000313" key="4">
    <source>
        <dbReference type="Proteomes" id="UP000541444"/>
    </source>
</evidence>
<dbReference type="EMBL" id="JACGCM010001272">
    <property type="protein sequence ID" value="KAF6157665.1"/>
    <property type="molecule type" value="Genomic_DNA"/>
</dbReference>
<feature type="non-terminal residue" evidence="3">
    <location>
        <position position="74"/>
    </location>
</feature>
<feature type="domain" description="RRM" evidence="2">
    <location>
        <begin position="1"/>
        <end position="67"/>
    </location>
</feature>
<gene>
    <name evidence="3" type="ORF">GIB67_037238</name>
</gene>
<name>A0A7J7MRY1_9MAGN</name>
<dbReference type="PROSITE" id="PS50102">
    <property type="entry name" value="RRM"/>
    <property type="match status" value="1"/>
</dbReference>
<dbReference type="OrthoDB" id="446113at2759"/>
<reference evidence="3 4" key="1">
    <citation type="journal article" date="2020" name="IScience">
        <title>Genome Sequencing of the Endangered Kingdonia uniflora (Circaeasteraceae, Ranunculales) Reveals Potential Mechanisms of Evolutionary Specialization.</title>
        <authorList>
            <person name="Sun Y."/>
            <person name="Deng T."/>
            <person name="Zhang A."/>
            <person name="Moore M.J."/>
            <person name="Landis J.B."/>
            <person name="Lin N."/>
            <person name="Zhang H."/>
            <person name="Zhang X."/>
            <person name="Huang J."/>
            <person name="Zhang X."/>
            <person name="Sun H."/>
            <person name="Wang H."/>
        </authorList>
    </citation>
    <scope>NUCLEOTIDE SEQUENCE [LARGE SCALE GENOMIC DNA]</scope>
    <source>
        <strain evidence="3">TB1705</strain>
        <tissue evidence="3">Leaf</tissue>
    </source>
</reference>
<dbReference type="Gene3D" id="3.30.70.330">
    <property type="match status" value="1"/>
</dbReference>
<evidence type="ECO:0000256" key="1">
    <source>
        <dbReference type="PROSITE-ProRule" id="PRU00176"/>
    </source>
</evidence>